<dbReference type="EMBL" id="PDCG01000004">
    <property type="protein sequence ID" value="RBP97705.1"/>
    <property type="molecule type" value="Genomic_DNA"/>
</dbReference>
<dbReference type="Proteomes" id="UP000252530">
    <property type="component" value="Unassembled WGS sequence"/>
</dbReference>
<dbReference type="OrthoDB" id="3238275at2"/>
<evidence type="ECO:0000313" key="2">
    <source>
        <dbReference type="EMBL" id="RBP97705.1"/>
    </source>
</evidence>
<gene>
    <name evidence="2" type="ORF">CRD60_05585</name>
</gene>
<reference evidence="2 3" key="1">
    <citation type="submission" date="2017-10" db="EMBL/GenBank/DDBJ databases">
        <title>Bifidobacterium xylocopum sp. nov. and Bifidobacterium aemilianum sp. nov., from the carpenter bee (Xylocopa violacea) digestive tract.</title>
        <authorList>
            <person name="Alberoni D."/>
            <person name="Baffoni L."/>
            <person name="Di Gioia D."/>
            <person name="Gaggia F."/>
            <person name="Biavati B."/>
        </authorList>
    </citation>
    <scope>NUCLEOTIDE SEQUENCE [LARGE SCALE GENOMIC DNA]</scope>
    <source>
        <strain evidence="2 3">XV10</strain>
    </source>
</reference>
<protein>
    <submittedName>
        <fullName evidence="2">Uncharacterized protein</fullName>
    </submittedName>
</protein>
<name>A0A366K7I7_9BIFI</name>
<dbReference type="AlphaFoldDB" id="A0A366K7I7"/>
<organism evidence="2 3">
    <name type="scientific">Bifidobacterium aemilianum</name>
    <dbReference type="NCBI Taxonomy" id="2493120"/>
    <lineage>
        <taxon>Bacteria</taxon>
        <taxon>Bacillati</taxon>
        <taxon>Actinomycetota</taxon>
        <taxon>Actinomycetes</taxon>
        <taxon>Bifidobacteriales</taxon>
        <taxon>Bifidobacteriaceae</taxon>
        <taxon>Bifidobacterium</taxon>
    </lineage>
</organism>
<dbReference type="RefSeq" id="WP_113860309.1">
    <property type="nucleotide sequence ID" value="NZ_PDCG01000004.1"/>
</dbReference>
<keyword evidence="3" id="KW-1185">Reference proteome</keyword>
<evidence type="ECO:0000313" key="3">
    <source>
        <dbReference type="Proteomes" id="UP000252530"/>
    </source>
</evidence>
<sequence>MTFHMDSAQITRVSTMPELRQAAGEGAQLVGMWPLTDAKELANDAKYAENLQVRISRSVAMLLSGQEVTIPDAEFVYEGAWEIPGRPQELVDALLAANDAYEQMAAYSQNGDIREVMAAAGLLGLKWDQSTVEAVSEFLLGVEALVGAKAPDGGAVAVSADEEAVAERLAMVVMACHGLLGIIGQSPEAAGQGVQSAAGLASPVMIYINELCERLAIPRLFLSAEEFAQLLPAAFAGGLADQELADAQVALLAPLVAAEWKKHREDLLWDPEEAQRKAKEEDERKNKEALAAKFAHIPDDTNKPKVEL</sequence>
<proteinExistence type="predicted"/>
<accession>A0A366K7I7</accession>
<comment type="caution">
    <text evidence="2">The sequence shown here is derived from an EMBL/GenBank/DDBJ whole genome shotgun (WGS) entry which is preliminary data.</text>
</comment>
<feature type="region of interest" description="Disordered" evidence="1">
    <location>
        <begin position="274"/>
        <end position="308"/>
    </location>
</feature>
<evidence type="ECO:0000256" key="1">
    <source>
        <dbReference type="SAM" id="MobiDB-lite"/>
    </source>
</evidence>